<dbReference type="EMBL" id="BLKS01000001">
    <property type="protein sequence ID" value="GFG51551.1"/>
    <property type="molecule type" value="Genomic_DNA"/>
</dbReference>
<proteinExistence type="predicted"/>
<evidence type="ECO:0000313" key="2">
    <source>
        <dbReference type="Proteomes" id="UP000465302"/>
    </source>
</evidence>
<dbReference type="AlphaFoldDB" id="A0A7I9W1H1"/>
<evidence type="ECO:0000313" key="1">
    <source>
        <dbReference type="EMBL" id="GFG51551.1"/>
    </source>
</evidence>
<reference evidence="1 2" key="1">
    <citation type="journal article" date="2019" name="Emerg. Microbes Infect.">
        <title>Comprehensive subspecies identification of 175 nontuberculous mycobacteria species based on 7547 genomic profiles.</title>
        <authorList>
            <person name="Matsumoto Y."/>
            <person name="Kinjo T."/>
            <person name="Motooka D."/>
            <person name="Nabeya D."/>
            <person name="Jung N."/>
            <person name="Uechi K."/>
            <person name="Horii T."/>
            <person name="Iida T."/>
            <person name="Fujita J."/>
            <person name="Nakamura S."/>
        </authorList>
    </citation>
    <scope>NUCLEOTIDE SEQUENCE [LARGE SCALE GENOMIC DNA]</scope>
    <source>
        <strain evidence="1 2">JCM 6377</strain>
    </source>
</reference>
<comment type="caution">
    <text evidence="1">The sequence shown here is derived from an EMBL/GenBank/DDBJ whole genome shotgun (WGS) entry which is preliminary data.</text>
</comment>
<sequence>MVSKPACMLESIEEIKRDLKLLLVVEINTGLEISVVRFIAGPVLPSTCLGHVVCTADQELSIEVNCDRANLPAASRGTKPGAEGLEHRLFVARRSFEWCAKKQPN</sequence>
<gene>
    <name evidence="1" type="ORF">MAGR_29920</name>
</gene>
<organism evidence="1 2">
    <name type="scientific">Mycolicibacterium agri</name>
    <name type="common">Mycobacterium agri</name>
    <dbReference type="NCBI Taxonomy" id="36811"/>
    <lineage>
        <taxon>Bacteria</taxon>
        <taxon>Bacillati</taxon>
        <taxon>Actinomycetota</taxon>
        <taxon>Actinomycetes</taxon>
        <taxon>Mycobacteriales</taxon>
        <taxon>Mycobacteriaceae</taxon>
        <taxon>Mycolicibacterium</taxon>
    </lineage>
</organism>
<accession>A0A7I9W1H1</accession>
<protein>
    <submittedName>
        <fullName evidence="1">Uncharacterized protein</fullName>
    </submittedName>
</protein>
<dbReference type="Proteomes" id="UP000465302">
    <property type="component" value="Unassembled WGS sequence"/>
</dbReference>
<name>A0A7I9W1H1_MYCAG</name>